<dbReference type="Proteomes" id="UP000319732">
    <property type="component" value="Unassembled WGS sequence"/>
</dbReference>
<evidence type="ECO:0000313" key="3">
    <source>
        <dbReference type="EMBL" id="TQV69955.1"/>
    </source>
</evidence>
<dbReference type="InterPro" id="IPR016032">
    <property type="entry name" value="Sig_transdc_resp-reg_C-effctor"/>
</dbReference>
<dbReference type="SMART" id="SM00421">
    <property type="entry name" value="HTH_LUXR"/>
    <property type="match status" value="1"/>
</dbReference>
<keyword evidence="4" id="KW-1185">Reference proteome</keyword>
<dbReference type="PROSITE" id="PS50043">
    <property type="entry name" value="HTH_LUXR_2"/>
    <property type="match status" value="1"/>
</dbReference>
<proteinExistence type="predicted"/>
<evidence type="ECO:0000256" key="1">
    <source>
        <dbReference type="ARBA" id="ARBA00023125"/>
    </source>
</evidence>
<dbReference type="RefSeq" id="WP_142929233.1">
    <property type="nucleotide sequence ID" value="NZ_ML660104.1"/>
</dbReference>
<dbReference type="AlphaFoldDB" id="A0A545SYB1"/>
<dbReference type="OrthoDB" id="9814495at2"/>
<evidence type="ECO:0000259" key="2">
    <source>
        <dbReference type="PROSITE" id="PS50043"/>
    </source>
</evidence>
<feature type="domain" description="HTH luxR-type" evidence="2">
    <location>
        <begin position="100"/>
        <end position="165"/>
    </location>
</feature>
<dbReference type="GO" id="GO:0006355">
    <property type="term" value="P:regulation of DNA-templated transcription"/>
    <property type="evidence" value="ECO:0007669"/>
    <property type="project" value="InterPro"/>
</dbReference>
<comment type="caution">
    <text evidence="3">The sequence shown here is derived from an EMBL/GenBank/DDBJ whole genome shotgun (WGS) entry which is preliminary data.</text>
</comment>
<dbReference type="Pfam" id="PF00196">
    <property type="entry name" value="GerE"/>
    <property type="match status" value="1"/>
</dbReference>
<dbReference type="GO" id="GO:0003677">
    <property type="term" value="F:DNA binding"/>
    <property type="evidence" value="ECO:0007669"/>
    <property type="project" value="UniProtKB-KW"/>
</dbReference>
<sequence>MSLSVIFWLTSSKNQMQDTLGSELSNAVNVIQASNSSEVIDLLEGHSEVDLVLVALKLTDIQVLHEIQQIQQRYPEIALLAFFNSMPRPAPTLTAAEVMTKPELGHLTPRQKEVLGCISDGKSNKQIARDLNLSEGTVKIHCMAIFRELGVSNRTQAALLAEHSMRH</sequence>
<organism evidence="3 4">
    <name type="scientific">Exilibacterium tricleocarpae</name>
    <dbReference type="NCBI Taxonomy" id="2591008"/>
    <lineage>
        <taxon>Bacteria</taxon>
        <taxon>Pseudomonadati</taxon>
        <taxon>Pseudomonadota</taxon>
        <taxon>Gammaproteobacteria</taxon>
        <taxon>Cellvibrionales</taxon>
        <taxon>Cellvibrionaceae</taxon>
        <taxon>Exilibacterium</taxon>
    </lineage>
</organism>
<name>A0A545SYB1_9GAMM</name>
<dbReference type="PANTHER" id="PTHR43214:SF42">
    <property type="entry name" value="TRANSCRIPTIONAL REGULATORY PROTEIN DESR"/>
    <property type="match status" value="1"/>
</dbReference>
<evidence type="ECO:0000313" key="4">
    <source>
        <dbReference type="Proteomes" id="UP000319732"/>
    </source>
</evidence>
<dbReference type="InterPro" id="IPR039420">
    <property type="entry name" value="WalR-like"/>
</dbReference>
<dbReference type="InterPro" id="IPR036388">
    <property type="entry name" value="WH-like_DNA-bd_sf"/>
</dbReference>
<dbReference type="PRINTS" id="PR00038">
    <property type="entry name" value="HTHLUXR"/>
</dbReference>
<protein>
    <submittedName>
        <fullName evidence="3">Response regulator transcription factor</fullName>
    </submittedName>
</protein>
<accession>A0A545SYB1</accession>
<dbReference type="InterPro" id="IPR000792">
    <property type="entry name" value="Tscrpt_reg_LuxR_C"/>
</dbReference>
<dbReference type="CDD" id="cd06170">
    <property type="entry name" value="LuxR_C_like"/>
    <property type="match status" value="1"/>
</dbReference>
<dbReference type="Gene3D" id="1.10.10.10">
    <property type="entry name" value="Winged helix-like DNA-binding domain superfamily/Winged helix DNA-binding domain"/>
    <property type="match status" value="1"/>
</dbReference>
<keyword evidence="1" id="KW-0238">DNA-binding</keyword>
<dbReference type="SUPFAM" id="SSF46894">
    <property type="entry name" value="C-terminal effector domain of the bipartite response regulators"/>
    <property type="match status" value="1"/>
</dbReference>
<dbReference type="EMBL" id="VHSG01000026">
    <property type="protein sequence ID" value="TQV69955.1"/>
    <property type="molecule type" value="Genomic_DNA"/>
</dbReference>
<gene>
    <name evidence="3" type="ORF">FKG94_22650</name>
</gene>
<dbReference type="PANTHER" id="PTHR43214">
    <property type="entry name" value="TWO-COMPONENT RESPONSE REGULATOR"/>
    <property type="match status" value="1"/>
</dbReference>
<reference evidence="3 4" key="1">
    <citation type="submission" date="2019-06" db="EMBL/GenBank/DDBJ databases">
        <title>Whole genome sequence for Cellvibrionaceae sp. R142.</title>
        <authorList>
            <person name="Wang G."/>
        </authorList>
    </citation>
    <scope>NUCLEOTIDE SEQUENCE [LARGE SCALE GENOMIC DNA]</scope>
    <source>
        <strain evidence="3 4">R142</strain>
    </source>
</reference>